<evidence type="ECO:0000313" key="1">
    <source>
        <dbReference type="EMBL" id="MEL0604183.1"/>
    </source>
</evidence>
<sequence>MNNTKLSYRQHFLWVLLFYVSGLHAIEASTVKHDLSDQPNILWLVVEDMSPIIEAYGDKTIKTPTITELANEGVTFTNVYSPSGVCAPSRAAIAMGMYPSSFGANNMRTTSNTKETGLPKYEAIPHANAKMLSQYLREAGYYTTNNLKTDYQFKAPKGAWDENGPYAHWRNRKIGQPFYAVVNFTTTHESGLFEPYGFRKIESRHYFSDNRKKIAKLPQHHAVKSSEANTPVHVAKDLDFPIPPYLPDTPLVRRDFWKMYNNLAETDKQIAAVLKQLKDDGLYDNTIIMFYSDHGGPLPRQKRLVYDSGLKVPFIIRYPNGEHAGTKDDQLVSFVDFAPTLLRLAGIDKPTHMQGRNFLGKQQTAKREYIHAAADRFDGFTDVIRAVKNKRFKYIRNYRPEQGYYLPVAYREKIPTMQELLRLRDADRLTQAQALWFRDKKDPEELFDLINDPHEINNIIDDPRYKKVVTELSAEMDRWLNEINDDPSLPEAQLIQRLWAGNESQPVTAKPQFKISNGIIHISSPTPGAVISYQLGNITPPELWQLYKGPFKLDQATSVKAVAHRIGFSESDSVIYDPDKIIYSQY</sequence>
<gene>
    <name evidence="1" type="ORF">V6250_08390</name>
</gene>
<evidence type="ECO:0000313" key="2">
    <source>
        <dbReference type="Proteomes" id="UP001374952"/>
    </source>
</evidence>
<comment type="caution">
    <text evidence="1">The sequence shown here is derived from an EMBL/GenBank/DDBJ whole genome shotgun (WGS) entry which is preliminary data.</text>
</comment>
<dbReference type="EMBL" id="JBAKAX010000006">
    <property type="protein sequence ID" value="MEL0604183.1"/>
    <property type="molecule type" value="Genomic_DNA"/>
</dbReference>
<keyword evidence="2" id="KW-1185">Reference proteome</keyword>
<accession>A0ACC6R2Q3</accession>
<dbReference type="Proteomes" id="UP001374952">
    <property type="component" value="Unassembled WGS sequence"/>
</dbReference>
<reference evidence="1" key="1">
    <citation type="submission" date="2024-02" db="EMBL/GenBank/DDBJ databases">
        <title>Bacteria isolated from the canopy kelp, Nereocystis luetkeana.</title>
        <authorList>
            <person name="Pfister C.A."/>
            <person name="Younker I.T."/>
            <person name="Light S.H."/>
        </authorList>
    </citation>
    <scope>NUCLEOTIDE SEQUENCE</scope>
    <source>
        <strain evidence="1">TN.2.01</strain>
    </source>
</reference>
<name>A0ACC6R2Q3_9GAMM</name>
<proteinExistence type="predicted"/>
<protein>
    <submittedName>
        <fullName evidence="1">Sulfatase-like hydrolase/transferase</fullName>
    </submittedName>
</protein>
<organism evidence="1 2">
    <name type="scientific">Pseudoalteromonas undina</name>
    <dbReference type="NCBI Taxonomy" id="43660"/>
    <lineage>
        <taxon>Bacteria</taxon>
        <taxon>Pseudomonadati</taxon>
        <taxon>Pseudomonadota</taxon>
        <taxon>Gammaproteobacteria</taxon>
        <taxon>Alteromonadales</taxon>
        <taxon>Pseudoalteromonadaceae</taxon>
        <taxon>Pseudoalteromonas</taxon>
    </lineage>
</organism>